<evidence type="ECO:0000256" key="2">
    <source>
        <dbReference type="SAM" id="SignalP"/>
    </source>
</evidence>
<feature type="signal peptide" evidence="2">
    <location>
        <begin position="1"/>
        <end position="20"/>
    </location>
</feature>
<evidence type="ECO:0000256" key="1">
    <source>
        <dbReference type="SAM" id="MobiDB-lite"/>
    </source>
</evidence>
<dbReference type="EMBL" id="JAPNKA010000001">
    <property type="protein sequence ID" value="MCY1074058.1"/>
    <property type="molecule type" value="Genomic_DNA"/>
</dbReference>
<name>A0ABT3ZXD4_9BACT</name>
<comment type="caution">
    <text evidence="3">The sequence shown here is derived from an EMBL/GenBank/DDBJ whole genome shotgun (WGS) entry which is preliminary data.</text>
</comment>
<dbReference type="SUPFAM" id="SSF53187">
    <property type="entry name" value="Zn-dependent exopeptidases"/>
    <property type="match status" value="1"/>
</dbReference>
<accession>A0ABT3ZXD4</accession>
<dbReference type="Proteomes" id="UP001207654">
    <property type="component" value="Unassembled WGS sequence"/>
</dbReference>
<evidence type="ECO:0000313" key="4">
    <source>
        <dbReference type="Proteomes" id="UP001207654"/>
    </source>
</evidence>
<reference evidence="3 4" key="1">
    <citation type="submission" date="2022-11" db="EMBL/GenBank/DDBJ databases">
        <title>Minimal conservation of predation-associated metabolite biosynthetic gene clusters underscores biosynthetic potential of Myxococcota including descriptions for ten novel species: Archangium lansinium sp. nov., Myxococcus landrumus sp. nov., Nannocystis bai.</title>
        <authorList>
            <person name="Ahearne A."/>
            <person name="Stevens C."/>
            <person name="Phillips K."/>
        </authorList>
    </citation>
    <scope>NUCLEOTIDE SEQUENCE [LARGE SCALE GENOMIC DNA]</scope>
    <source>
        <strain evidence="3 4">MIWBW</strain>
    </source>
</reference>
<keyword evidence="4" id="KW-1185">Reference proteome</keyword>
<dbReference type="RefSeq" id="WP_267533040.1">
    <property type="nucleotide sequence ID" value="NZ_JAPNKA010000001.1"/>
</dbReference>
<protein>
    <submittedName>
        <fullName evidence="3">Uncharacterized protein</fullName>
    </submittedName>
</protein>
<keyword evidence="2" id="KW-0732">Signal</keyword>
<dbReference type="Gene3D" id="3.40.630.10">
    <property type="entry name" value="Zn peptidases"/>
    <property type="match status" value="1"/>
</dbReference>
<sequence length="177" mass="19152">MSLLRTCSSLLLLVPSLAFAKAPSPAAQRWWSHVEAIASDGLEGRDTGSEGHRRAAEYVAAKLAELGVQPGAGQGYLQDVPLVSRRVVKEHSRMTLVRDGQEQPLTLDQELLLSSLTSRSGPVDAGLVFVGYGLSIPEAGVRRPGRPGLEGEGRRHRPRRNALGRPRQPGRPLQLAR</sequence>
<proteinExistence type="predicted"/>
<feature type="chain" id="PRO_5047215850" evidence="2">
    <location>
        <begin position="21"/>
        <end position="177"/>
    </location>
</feature>
<feature type="region of interest" description="Disordered" evidence="1">
    <location>
        <begin position="140"/>
        <end position="177"/>
    </location>
</feature>
<evidence type="ECO:0000313" key="3">
    <source>
        <dbReference type="EMBL" id="MCY1074058.1"/>
    </source>
</evidence>
<gene>
    <name evidence="3" type="ORF">OV287_06130</name>
</gene>
<organism evidence="3 4">
    <name type="scientific">Archangium lansingense</name>
    <dbReference type="NCBI Taxonomy" id="2995310"/>
    <lineage>
        <taxon>Bacteria</taxon>
        <taxon>Pseudomonadati</taxon>
        <taxon>Myxococcota</taxon>
        <taxon>Myxococcia</taxon>
        <taxon>Myxococcales</taxon>
        <taxon>Cystobacterineae</taxon>
        <taxon>Archangiaceae</taxon>
        <taxon>Archangium</taxon>
    </lineage>
</organism>